<proteinExistence type="predicted"/>
<dbReference type="InParanoid" id="A0A067P5X5"/>
<sequence length="175" mass="20754">MVQKNSRLYKHCCQAMQCLGASAELLSRYRNMERDDLKITTSVIDDPAAHGTRQKSLAWFWTMNLAFNAREQEKNEYLDDFYRVHWLCARAMRTRWAEEFTLLHYEMDWVVRFFQSKEDQWHDWAVASGEAGMDGHQCYAARQAHLWSMFATHADDDFRKTLLAYPPPAALHYYT</sequence>
<dbReference type="STRING" id="933084.A0A067P5X5"/>
<accession>A0A067P5X5</accession>
<dbReference type="AlphaFoldDB" id="A0A067P5X5"/>
<reference evidence="2" key="1">
    <citation type="journal article" date="2014" name="Proc. Natl. Acad. Sci. U.S.A.">
        <title>Extensive sampling of basidiomycete genomes demonstrates inadequacy of the white-rot/brown-rot paradigm for wood decay fungi.</title>
        <authorList>
            <person name="Riley R."/>
            <person name="Salamov A.A."/>
            <person name="Brown D.W."/>
            <person name="Nagy L.G."/>
            <person name="Floudas D."/>
            <person name="Held B.W."/>
            <person name="Levasseur A."/>
            <person name="Lombard V."/>
            <person name="Morin E."/>
            <person name="Otillar R."/>
            <person name="Lindquist E.A."/>
            <person name="Sun H."/>
            <person name="LaButti K.M."/>
            <person name="Schmutz J."/>
            <person name="Jabbour D."/>
            <person name="Luo H."/>
            <person name="Baker S.E."/>
            <person name="Pisabarro A.G."/>
            <person name="Walton J.D."/>
            <person name="Blanchette R.A."/>
            <person name="Henrissat B."/>
            <person name="Martin F."/>
            <person name="Cullen D."/>
            <person name="Hibbett D.S."/>
            <person name="Grigoriev I.V."/>
        </authorList>
    </citation>
    <scope>NUCLEOTIDE SEQUENCE [LARGE SCALE GENOMIC DNA]</scope>
    <source>
        <strain evidence="2">MUCL 33604</strain>
    </source>
</reference>
<dbReference type="HOGENOM" id="CLU_003703_6_0_1"/>
<organism evidence="1 2">
    <name type="scientific">Jaapia argillacea MUCL 33604</name>
    <dbReference type="NCBI Taxonomy" id="933084"/>
    <lineage>
        <taxon>Eukaryota</taxon>
        <taxon>Fungi</taxon>
        <taxon>Dikarya</taxon>
        <taxon>Basidiomycota</taxon>
        <taxon>Agaricomycotina</taxon>
        <taxon>Agaricomycetes</taxon>
        <taxon>Agaricomycetidae</taxon>
        <taxon>Jaapiales</taxon>
        <taxon>Jaapiaceae</taxon>
        <taxon>Jaapia</taxon>
    </lineage>
</organism>
<dbReference type="EMBL" id="KL197764">
    <property type="protein sequence ID" value="KDQ50184.1"/>
    <property type="molecule type" value="Genomic_DNA"/>
</dbReference>
<dbReference type="OrthoDB" id="3265433at2759"/>
<dbReference type="Proteomes" id="UP000027265">
    <property type="component" value="Unassembled WGS sequence"/>
</dbReference>
<evidence type="ECO:0000313" key="1">
    <source>
        <dbReference type="EMBL" id="KDQ50184.1"/>
    </source>
</evidence>
<protein>
    <submittedName>
        <fullName evidence="1">Uncharacterized protein</fullName>
    </submittedName>
</protein>
<evidence type="ECO:0000313" key="2">
    <source>
        <dbReference type="Proteomes" id="UP000027265"/>
    </source>
</evidence>
<name>A0A067P5X5_9AGAM</name>
<keyword evidence="2" id="KW-1185">Reference proteome</keyword>
<gene>
    <name evidence="1" type="ORF">JAAARDRAFT_142324</name>
</gene>